<dbReference type="Pfam" id="PF00069">
    <property type="entry name" value="Pkinase"/>
    <property type="match status" value="1"/>
</dbReference>
<dbReference type="PROSITE" id="PS50011">
    <property type="entry name" value="PROTEIN_KINASE_DOM"/>
    <property type="match status" value="1"/>
</dbReference>
<dbReference type="InterPro" id="IPR000719">
    <property type="entry name" value="Prot_kinase_dom"/>
</dbReference>
<dbReference type="GO" id="GO:0005524">
    <property type="term" value="F:ATP binding"/>
    <property type="evidence" value="ECO:0007669"/>
    <property type="project" value="InterPro"/>
</dbReference>
<dbReference type="PANTHER" id="PTHR24348">
    <property type="entry name" value="SERINE/THREONINE-PROTEIN KINASE UNC-51-RELATED"/>
    <property type="match status" value="1"/>
</dbReference>
<dbReference type="InterPro" id="IPR011009">
    <property type="entry name" value="Kinase-like_dom_sf"/>
</dbReference>
<evidence type="ECO:0000313" key="3">
    <source>
        <dbReference type="WBParaSite" id="ACRNAN_scaffold5396.g13799.t1"/>
    </source>
</evidence>
<dbReference type="GO" id="GO:0005737">
    <property type="term" value="C:cytoplasm"/>
    <property type="evidence" value="ECO:0007669"/>
    <property type="project" value="TreeGrafter"/>
</dbReference>
<dbReference type="AlphaFoldDB" id="A0A914E3I0"/>
<dbReference type="GO" id="GO:0006914">
    <property type="term" value="P:autophagy"/>
    <property type="evidence" value="ECO:0007669"/>
    <property type="project" value="UniProtKB-ARBA"/>
</dbReference>
<accession>A0A914E3I0</accession>
<dbReference type="Gene3D" id="1.10.510.10">
    <property type="entry name" value="Transferase(Phosphotransferase) domain 1"/>
    <property type="match status" value="1"/>
</dbReference>
<feature type="domain" description="Protein kinase" evidence="1">
    <location>
        <begin position="13"/>
        <end position="181"/>
    </location>
</feature>
<sequence length="181" mass="21348">MFEFKTDFGMIRYFENIKLGESNYPVYKGEIKQNGKENWITCAVKKLIIQTKKGDMRINQGVNIFKKLKHKHVVEYYDSEIITISNKNYMHICMELFDASMKDSVDYRKGIKKEKMGKNLDQIIKWLQPRNKFIILKQVVSGLEYLHEKNDDKNPIVHFNLKPANILLKMTNNPFNGIIIV</sequence>
<dbReference type="Gene3D" id="3.30.200.20">
    <property type="entry name" value="Phosphorylase Kinase, domain 1"/>
    <property type="match status" value="1"/>
</dbReference>
<dbReference type="GO" id="GO:0010506">
    <property type="term" value="P:regulation of autophagy"/>
    <property type="evidence" value="ECO:0007669"/>
    <property type="project" value="InterPro"/>
</dbReference>
<dbReference type="PANTHER" id="PTHR24348:SF68">
    <property type="entry name" value="SERINE_THREONINE-PROTEIN KINASE ATG1C"/>
    <property type="match status" value="1"/>
</dbReference>
<evidence type="ECO:0000259" key="1">
    <source>
        <dbReference type="PROSITE" id="PS50011"/>
    </source>
</evidence>
<dbReference type="Proteomes" id="UP000887540">
    <property type="component" value="Unplaced"/>
</dbReference>
<dbReference type="SUPFAM" id="SSF56112">
    <property type="entry name" value="Protein kinase-like (PK-like)"/>
    <property type="match status" value="1"/>
</dbReference>
<dbReference type="InterPro" id="IPR045269">
    <property type="entry name" value="Atg1-like"/>
</dbReference>
<protein>
    <submittedName>
        <fullName evidence="3">Protein kinase domain-containing protein</fullName>
    </submittedName>
</protein>
<keyword evidence="2" id="KW-1185">Reference proteome</keyword>
<organism evidence="2 3">
    <name type="scientific">Acrobeloides nanus</name>
    <dbReference type="NCBI Taxonomy" id="290746"/>
    <lineage>
        <taxon>Eukaryota</taxon>
        <taxon>Metazoa</taxon>
        <taxon>Ecdysozoa</taxon>
        <taxon>Nematoda</taxon>
        <taxon>Chromadorea</taxon>
        <taxon>Rhabditida</taxon>
        <taxon>Tylenchina</taxon>
        <taxon>Cephalobomorpha</taxon>
        <taxon>Cephaloboidea</taxon>
        <taxon>Cephalobidae</taxon>
        <taxon>Acrobeloides</taxon>
    </lineage>
</organism>
<name>A0A914E3I0_9BILA</name>
<evidence type="ECO:0000313" key="2">
    <source>
        <dbReference type="Proteomes" id="UP000887540"/>
    </source>
</evidence>
<dbReference type="GO" id="GO:0004674">
    <property type="term" value="F:protein serine/threonine kinase activity"/>
    <property type="evidence" value="ECO:0007669"/>
    <property type="project" value="InterPro"/>
</dbReference>
<proteinExistence type="predicted"/>
<dbReference type="WBParaSite" id="ACRNAN_scaffold5396.g13799.t1">
    <property type="protein sequence ID" value="ACRNAN_scaffold5396.g13799.t1"/>
    <property type="gene ID" value="ACRNAN_scaffold5396.g13799"/>
</dbReference>
<reference evidence="3" key="1">
    <citation type="submission" date="2022-11" db="UniProtKB">
        <authorList>
            <consortium name="WormBaseParasite"/>
        </authorList>
    </citation>
    <scope>IDENTIFICATION</scope>
</reference>